<dbReference type="InterPro" id="IPR044922">
    <property type="entry name" value="DUF2063_N_sf"/>
</dbReference>
<protein>
    <recommendedName>
        <fullName evidence="1">Putative DNA-binding domain-containing protein</fullName>
    </recommendedName>
</protein>
<name>A0A3B1D7Y2_9ZZZZ</name>
<gene>
    <name evidence="2" type="ORF">MNBD_NITROSPINAE05-1038</name>
</gene>
<dbReference type="InterPro" id="IPR018640">
    <property type="entry name" value="DUF2063"/>
</dbReference>
<dbReference type="AlphaFoldDB" id="A0A3B1D7Y2"/>
<sequence length="258" mass="29013">MPTLRNLQIDFATAILNNSGEDANFTRHLVDGKLSPDRQLGIYRNNVFGCLSDALKIAYPVTVKLVGTEFFEHLADEFIRQTPSENGNLHHFGGELAKFLTRFPPAQELAYLPDVARLEWACHEVFFAEDHLPLNSDRLAVVPEDQLEQLKFHLHPATRMLTSQFPIHQIWETNQEGFKGNPAVNLDRGGVSLLVRRNDYQPVLQPLTPGEWSFLNACQAGDDLFEASGSAQKTDPHFEIGATLKQFVVDSILVDFSQ</sequence>
<dbReference type="Gene3D" id="1.10.150.690">
    <property type="entry name" value="DUF2063"/>
    <property type="match status" value="1"/>
</dbReference>
<feature type="domain" description="Putative DNA-binding" evidence="1">
    <location>
        <begin position="7"/>
        <end position="100"/>
    </location>
</feature>
<organism evidence="2">
    <name type="scientific">hydrothermal vent metagenome</name>
    <dbReference type="NCBI Taxonomy" id="652676"/>
    <lineage>
        <taxon>unclassified sequences</taxon>
        <taxon>metagenomes</taxon>
        <taxon>ecological metagenomes</taxon>
    </lineage>
</organism>
<reference evidence="2" key="1">
    <citation type="submission" date="2018-06" db="EMBL/GenBank/DDBJ databases">
        <authorList>
            <person name="Zhirakovskaya E."/>
        </authorList>
    </citation>
    <scope>NUCLEOTIDE SEQUENCE</scope>
</reference>
<evidence type="ECO:0000313" key="2">
    <source>
        <dbReference type="EMBL" id="VAX27835.1"/>
    </source>
</evidence>
<dbReference type="EMBL" id="UOGG01000046">
    <property type="protein sequence ID" value="VAX27835.1"/>
    <property type="molecule type" value="Genomic_DNA"/>
</dbReference>
<accession>A0A3B1D7Y2</accession>
<evidence type="ECO:0000259" key="1">
    <source>
        <dbReference type="Pfam" id="PF09836"/>
    </source>
</evidence>
<dbReference type="Pfam" id="PF09836">
    <property type="entry name" value="DUF2063"/>
    <property type="match status" value="1"/>
</dbReference>
<proteinExistence type="predicted"/>